<evidence type="ECO:0000259" key="8">
    <source>
        <dbReference type="PROSITE" id="PS50879"/>
    </source>
</evidence>
<evidence type="ECO:0000256" key="2">
    <source>
        <dbReference type="ARBA" id="ARBA00005300"/>
    </source>
</evidence>
<evidence type="ECO:0000313" key="10">
    <source>
        <dbReference type="Proteomes" id="UP000824998"/>
    </source>
</evidence>
<dbReference type="EC" id="3.1.26.4" evidence="3"/>
<dbReference type="GO" id="GO:0046872">
    <property type="term" value="F:metal ion binding"/>
    <property type="evidence" value="ECO:0007669"/>
    <property type="project" value="UniProtKB-KW"/>
</dbReference>
<dbReference type="InterPro" id="IPR050092">
    <property type="entry name" value="RNase_H"/>
</dbReference>
<dbReference type="PANTHER" id="PTHR10642">
    <property type="entry name" value="RIBONUCLEASE H1"/>
    <property type="match status" value="1"/>
</dbReference>
<keyword evidence="10" id="KW-1185">Reference proteome</keyword>
<dbReference type="GO" id="GO:0003676">
    <property type="term" value="F:nucleic acid binding"/>
    <property type="evidence" value="ECO:0007669"/>
    <property type="project" value="InterPro"/>
</dbReference>
<dbReference type="PROSITE" id="PS51257">
    <property type="entry name" value="PROKAR_LIPOPROTEIN"/>
    <property type="match status" value="1"/>
</dbReference>
<dbReference type="PANTHER" id="PTHR10642:SF26">
    <property type="entry name" value="RIBONUCLEASE H1"/>
    <property type="match status" value="1"/>
</dbReference>
<protein>
    <recommendedName>
        <fullName evidence="3">ribonuclease H</fullName>
        <ecNumber evidence="3">3.1.26.4</ecNumber>
    </recommendedName>
</protein>
<feature type="domain" description="RNase H type-1" evidence="8">
    <location>
        <begin position="1"/>
        <end position="142"/>
    </location>
</feature>
<reference evidence="9" key="1">
    <citation type="journal article" date="2021" name="IMA Fungus">
        <title>Genomic characterization of three marine fungi, including Emericellopsis atlantica sp. nov. with signatures of a generalist lifestyle and marine biomass degradation.</title>
        <authorList>
            <person name="Hagestad O.C."/>
            <person name="Hou L."/>
            <person name="Andersen J.H."/>
            <person name="Hansen E.H."/>
            <person name="Altermark B."/>
            <person name="Li C."/>
            <person name="Kuhnert E."/>
            <person name="Cox R.J."/>
            <person name="Crous P.W."/>
            <person name="Spatafora J.W."/>
            <person name="Lail K."/>
            <person name="Amirebrahimi M."/>
            <person name="Lipzen A."/>
            <person name="Pangilinan J."/>
            <person name="Andreopoulos W."/>
            <person name="Hayes R.D."/>
            <person name="Ng V."/>
            <person name="Grigoriev I.V."/>
            <person name="Jackson S.A."/>
            <person name="Sutton T.D.S."/>
            <person name="Dobson A.D.W."/>
            <person name="Rama T."/>
        </authorList>
    </citation>
    <scope>NUCLEOTIDE SEQUENCE</scope>
    <source>
        <strain evidence="9">TRa018bII</strain>
    </source>
</reference>
<dbReference type="Gene3D" id="3.30.420.10">
    <property type="entry name" value="Ribonuclease H-like superfamily/Ribonuclease H"/>
    <property type="match status" value="1"/>
</dbReference>
<dbReference type="Pfam" id="PF00075">
    <property type="entry name" value="RNase_H"/>
    <property type="match status" value="1"/>
</dbReference>
<proteinExistence type="inferred from homology"/>
<sequence>MVYKMGIYVDGGCRNNGYSNAIGAAAACFMLRFGNRGEIYARTLPPLEKYNNLDTNPYIYLTIYSDSRYAVGCMNEWIYRWSKNGWVNAAGNEVANRDLIEKVSDLDDRLKEEGDVTYVWVPRGENMDADEACNEMLNKASRKYDSDGSDSY</sequence>
<dbReference type="OrthoDB" id="245563at2759"/>
<dbReference type="GO" id="GO:0043137">
    <property type="term" value="P:DNA replication, removal of RNA primer"/>
    <property type="evidence" value="ECO:0007669"/>
    <property type="project" value="TreeGrafter"/>
</dbReference>
<evidence type="ECO:0000256" key="6">
    <source>
        <dbReference type="ARBA" id="ARBA00022759"/>
    </source>
</evidence>
<dbReference type="InterPro" id="IPR002156">
    <property type="entry name" value="RNaseH_domain"/>
</dbReference>
<organism evidence="9 10">
    <name type="scientific">Amylocarpus encephaloides</name>
    <dbReference type="NCBI Taxonomy" id="45428"/>
    <lineage>
        <taxon>Eukaryota</taxon>
        <taxon>Fungi</taxon>
        <taxon>Dikarya</taxon>
        <taxon>Ascomycota</taxon>
        <taxon>Pezizomycotina</taxon>
        <taxon>Leotiomycetes</taxon>
        <taxon>Helotiales</taxon>
        <taxon>Helotiales incertae sedis</taxon>
        <taxon>Amylocarpus</taxon>
    </lineage>
</organism>
<keyword evidence="6" id="KW-0255">Endonuclease</keyword>
<dbReference type="SUPFAM" id="SSF53098">
    <property type="entry name" value="Ribonuclease H-like"/>
    <property type="match status" value="1"/>
</dbReference>
<dbReference type="GO" id="GO:0004523">
    <property type="term" value="F:RNA-DNA hybrid ribonuclease activity"/>
    <property type="evidence" value="ECO:0007669"/>
    <property type="project" value="UniProtKB-EC"/>
</dbReference>
<dbReference type="EMBL" id="MU251491">
    <property type="protein sequence ID" value="KAG9233658.1"/>
    <property type="molecule type" value="Genomic_DNA"/>
</dbReference>
<keyword evidence="7" id="KW-0378">Hydrolase</keyword>
<gene>
    <name evidence="9" type="ORF">BJ875DRAFT_505260</name>
</gene>
<dbReference type="InterPro" id="IPR012337">
    <property type="entry name" value="RNaseH-like_sf"/>
</dbReference>
<dbReference type="Proteomes" id="UP000824998">
    <property type="component" value="Unassembled WGS sequence"/>
</dbReference>
<keyword evidence="5" id="KW-0479">Metal-binding</keyword>
<accession>A0A9P7YIK4</accession>
<evidence type="ECO:0000256" key="7">
    <source>
        <dbReference type="ARBA" id="ARBA00022801"/>
    </source>
</evidence>
<evidence type="ECO:0000256" key="4">
    <source>
        <dbReference type="ARBA" id="ARBA00022722"/>
    </source>
</evidence>
<dbReference type="PROSITE" id="PS50879">
    <property type="entry name" value="RNASE_H_1"/>
    <property type="match status" value="1"/>
</dbReference>
<evidence type="ECO:0000256" key="1">
    <source>
        <dbReference type="ARBA" id="ARBA00000077"/>
    </source>
</evidence>
<dbReference type="AlphaFoldDB" id="A0A9P7YIK4"/>
<comment type="caution">
    <text evidence="9">The sequence shown here is derived from an EMBL/GenBank/DDBJ whole genome shotgun (WGS) entry which is preliminary data.</text>
</comment>
<comment type="similarity">
    <text evidence="2">Belongs to the RNase H family.</text>
</comment>
<dbReference type="InterPro" id="IPR036397">
    <property type="entry name" value="RNaseH_sf"/>
</dbReference>
<evidence type="ECO:0000256" key="5">
    <source>
        <dbReference type="ARBA" id="ARBA00022723"/>
    </source>
</evidence>
<evidence type="ECO:0000256" key="3">
    <source>
        <dbReference type="ARBA" id="ARBA00012180"/>
    </source>
</evidence>
<keyword evidence="4" id="KW-0540">Nuclease</keyword>
<name>A0A9P7YIK4_9HELO</name>
<comment type="catalytic activity">
    <reaction evidence="1">
        <text>Endonucleolytic cleavage to 5'-phosphomonoester.</text>
        <dbReference type="EC" id="3.1.26.4"/>
    </reaction>
</comment>
<evidence type="ECO:0000313" key="9">
    <source>
        <dbReference type="EMBL" id="KAG9233658.1"/>
    </source>
</evidence>